<evidence type="ECO:0000256" key="12">
    <source>
        <dbReference type="ARBA" id="ARBA00023180"/>
    </source>
</evidence>
<keyword evidence="13 18" id="KW-0456">Lyase</keyword>
<dbReference type="GO" id="GO:0033897">
    <property type="term" value="F:ribonuclease T2 activity"/>
    <property type="evidence" value="ECO:0007669"/>
    <property type="project" value="UniProtKB-EC"/>
</dbReference>
<keyword evidence="12" id="KW-0325">Glycoprotein</keyword>
<accession>A0AAN6GY58</accession>
<evidence type="ECO:0000256" key="1">
    <source>
        <dbReference type="ARBA" id="ARBA00004410"/>
    </source>
</evidence>
<evidence type="ECO:0000256" key="5">
    <source>
        <dbReference type="ARBA" id="ARBA00022490"/>
    </source>
</evidence>
<sequence>MAQVDEVHNVLASHFGTGWSDITNNMPSIRSLFAFGLSALTNVQSVFGLHNAVTRQFSQDLSASATCTSPQLSCHNTSAVADLCCFNSPGGELLQTQFWGYCAGNRAVRFVDDPWAMGGWNSPGGFASLLTPVQPDNCDGTYDSSCDPSRAYTNITQILQAAGANDLVSYMQTYWVSNSGTPESFWEHEWSKHGTCISTLDPNCYTSYQPTEEVPDFFNRTVNLFKSLPSYEWLSEAGIVPSSSATYTTAQIQAALSKNRGGHQVYLGCQSGALNEIWYFFNVQGSIQTGTFEASDLVGSKSTCPSTGIKYFPKGNGGGSSPTSAAPLPGTSTTTSSKPSTTASSKPSTTASLKPSTTKSSGPSTTASAAPSPTSGGPGFSGKGTLNVITSGSQTGCIISGGTWYTSGTCAGFTATTSDDGFTLSSRKGDCAIVGGALTCGSSVSSATSFSADGDLLVYDGAANFSADGVPSGNSQGTVYTGEDHSTSLTIQWQGL</sequence>
<dbReference type="InterPro" id="IPR036430">
    <property type="entry name" value="RNase_T2-like_sf"/>
</dbReference>
<comment type="caution">
    <text evidence="18">The sequence shown here is derived from an EMBL/GenBank/DDBJ whole genome shotgun (WGS) entry which is preliminary data.</text>
</comment>
<keyword evidence="11" id="KW-1015">Disulfide bond</keyword>
<comment type="subcellular location">
    <subcellularLocation>
        <location evidence="2">Cytoplasm</location>
    </subcellularLocation>
    <subcellularLocation>
        <location evidence="1">Vacuole lumen</location>
    </subcellularLocation>
</comment>
<evidence type="ECO:0000256" key="4">
    <source>
        <dbReference type="ARBA" id="ARBA00012571"/>
    </source>
</evidence>
<keyword evidence="19" id="KW-1185">Reference proteome</keyword>
<dbReference type="GO" id="GO:0003723">
    <property type="term" value="F:RNA binding"/>
    <property type="evidence" value="ECO:0007669"/>
    <property type="project" value="InterPro"/>
</dbReference>
<dbReference type="GO" id="GO:0005576">
    <property type="term" value="C:extracellular region"/>
    <property type="evidence" value="ECO:0007669"/>
    <property type="project" value="TreeGrafter"/>
</dbReference>
<comment type="similarity">
    <text evidence="3 15">Belongs to the RNase T2 family.</text>
</comment>
<keyword evidence="9" id="KW-0255">Endonuclease</keyword>
<dbReference type="EC" id="4.6.1.19" evidence="4"/>
<evidence type="ECO:0000256" key="3">
    <source>
        <dbReference type="ARBA" id="ARBA00007469"/>
    </source>
</evidence>
<keyword evidence="6" id="KW-0926">Vacuole</keyword>
<dbReference type="FunFam" id="3.90.730.10:FF:000004">
    <property type="entry name" value="Ribonuclease T2-like"/>
    <property type="match status" value="1"/>
</dbReference>
<dbReference type="Pfam" id="PF00445">
    <property type="entry name" value="Ribonuclease_T2"/>
    <property type="match status" value="1"/>
</dbReference>
<evidence type="ECO:0000256" key="15">
    <source>
        <dbReference type="RuleBase" id="RU004328"/>
    </source>
</evidence>
<dbReference type="InterPro" id="IPR033697">
    <property type="entry name" value="Ribonuclease_T2_eukaryotic"/>
</dbReference>
<dbReference type="PROSITE" id="PS00531">
    <property type="entry name" value="RNASE_T2_2"/>
    <property type="match status" value="1"/>
</dbReference>
<gene>
    <name evidence="18" type="primary">RBT7_2</name>
    <name evidence="18" type="ORF">LTR91_025929</name>
</gene>
<evidence type="ECO:0000259" key="17">
    <source>
        <dbReference type="Pfam" id="PF25488"/>
    </source>
</evidence>
<comment type="function">
    <text evidence="14">Rnase which modulates cell survival under stress conditions. Released from the vacuole to the cytoplasm during stress to promote tRNA and rRNA cleavage and to activate separately a downstream pathway that promotes cell death. Involved in cell size, vacuolar morphology and growth at high temperatures and high salt concentration.</text>
</comment>
<evidence type="ECO:0000256" key="14">
    <source>
        <dbReference type="ARBA" id="ARBA00025494"/>
    </source>
</evidence>
<keyword evidence="7" id="KW-0540">Nuclease</keyword>
<dbReference type="GO" id="GO:0016787">
    <property type="term" value="F:hydrolase activity"/>
    <property type="evidence" value="ECO:0007669"/>
    <property type="project" value="UniProtKB-KW"/>
</dbReference>
<evidence type="ECO:0000256" key="13">
    <source>
        <dbReference type="ARBA" id="ARBA00023239"/>
    </source>
</evidence>
<feature type="compositionally biased region" description="Low complexity" evidence="16">
    <location>
        <begin position="321"/>
        <end position="375"/>
    </location>
</feature>
<dbReference type="PANTHER" id="PTHR11240:SF79">
    <property type="entry name" value="RIBONUCLEASE T2"/>
    <property type="match status" value="1"/>
</dbReference>
<dbReference type="EMBL" id="JAUJLE010000914">
    <property type="protein sequence ID" value="KAK0950093.1"/>
    <property type="molecule type" value="Genomic_DNA"/>
</dbReference>
<dbReference type="SUPFAM" id="SSF55895">
    <property type="entry name" value="Ribonuclease Rh-like"/>
    <property type="match status" value="1"/>
</dbReference>
<feature type="domain" description="RNase T2-like C-terminal" evidence="17">
    <location>
        <begin position="380"/>
        <end position="494"/>
    </location>
</feature>
<dbReference type="InterPro" id="IPR001568">
    <property type="entry name" value="RNase_T2-like"/>
</dbReference>
<keyword evidence="5" id="KW-0963">Cytoplasm</keyword>
<evidence type="ECO:0000256" key="10">
    <source>
        <dbReference type="ARBA" id="ARBA00022801"/>
    </source>
</evidence>
<reference evidence="18" key="1">
    <citation type="submission" date="2023-06" db="EMBL/GenBank/DDBJ databases">
        <title>Black Yeasts Isolated from many extreme environments.</title>
        <authorList>
            <person name="Coleine C."/>
            <person name="Stajich J.E."/>
            <person name="Selbmann L."/>
        </authorList>
    </citation>
    <scope>NUCLEOTIDE SEQUENCE</scope>
    <source>
        <strain evidence="18">CCFEE 5200</strain>
    </source>
</reference>
<dbReference type="AlphaFoldDB" id="A0AAN6GY58"/>
<evidence type="ECO:0000256" key="6">
    <source>
        <dbReference type="ARBA" id="ARBA00022554"/>
    </source>
</evidence>
<evidence type="ECO:0000313" key="18">
    <source>
        <dbReference type="EMBL" id="KAK0950093.1"/>
    </source>
</evidence>
<name>A0AAN6GY58_9PEZI</name>
<evidence type="ECO:0000256" key="9">
    <source>
        <dbReference type="ARBA" id="ARBA00022759"/>
    </source>
</evidence>
<evidence type="ECO:0000256" key="16">
    <source>
        <dbReference type="SAM" id="MobiDB-lite"/>
    </source>
</evidence>
<evidence type="ECO:0000313" key="19">
    <source>
        <dbReference type="Proteomes" id="UP001175353"/>
    </source>
</evidence>
<protein>
    <recommendedName>
        <fullName evidence="4">ribonuclease T2</fullName>
        <ecNumber evidence="4">4.6.1.19</ecNumber>
    </recommendedName>
</protein>
<dbReference type="Gene3D" id="3.90.730.10">
    <property type="entry name" value="Ribonuclease T2-like"/>
    <property type="match status" value="1"/>
</dbReference>
<dbReference type="PANTHER" id="PTHR11240">
    <property type="entry name" value="RIBONUCLEASE T2"/>
    <property type="match status" value="1"/>
</dbReference>
<dbReference type="InterPro" id="IPR057328">
    <property type="entry name" value="RNaseT2L_C"/>
</dbReference>
<organism evidence="18 19">
    <name type="scientific">Friedmanniomyces endolithicus</name>
    <dbReference type="NCBI Taxonomy" id="329885"/>
    <lineage>
        <taxon>Eukaryota</taxon>
        <taxon>Fungi</taxon>
        <taxon>Dikarya</taxon>
        <taxon>Ascomycota</taxon>
        <taxon>Pezizomycotina</taxon>
        <taxon>Dothideomycetes</taxon>
        <taxon>Dothideomycetidae</taxon>
        <taxon>Mycosphaerellales</taxon>
        <taxon>Teratosphaeriaceae</taxon>
        <taxon>Friedmanniomyces</taxon>
    </lineage>
</organism>
<dbReference type="GO" id="GO:0006401">
    <property type="term" value="P:RNA catabolic process"/>
    <property type="evidence" value="ECO:0007669"/>
    <property type="project" value="TreeGrafter"/>
</dbReference>
<dbReference type="Proteomes" id="UP001175353">
    <property type="component" value="Unassembled WGS sequence"/>
</dbReference>
<evidence type="ECO:0000256" key="2">
    <source>
        <dbReference type="ARBA" id="ARBA00004496"/>
    </source>
</evidence>
<dbReference type="CDD" id="cd01061">
    <property type="entry name" value="RNase_T2_euk"/>
    <property type="match status" value="1"/>
</dbReference>
<evidence type="ECO:0000256" key="7">
    <source>
        <dbReference type="ARBA" id="ARBA00022722"/>
    </source>
</evidence>
<proteinExistence type="inferred from homology"/>
<keyword evidence="10" id="KW-0378">Hydrolase</keyword>
<evidence type="ECO:0000256" key="11">
    <source>
        <dbReference type="ARBA" id="ARBA00023157"/>
    </source>
</evidence>
<dbReference type="GO" id="GO:0005775">
    <property type="term" value="C:vacuolar lumen"/>
    <property type="evidence" value="ECO:0007669"/>
    <property type="project" value="UniProtKB-SubCell"/>
</dbReference>
<dbReference type="Pfam" id="PF25488">
    <property type="entry name" value="RNaseT2L_C"/>
    <property type="match status" value="1"/>
</dbReference>
<evidence type="ECO:0000256" key="8">
    <source>
        <dbReference type="ARBA" id="ARBA00022729"/>
    </source>
</evidence>
<feature type="region of interest" description="Disordered" evidence="16">
    <location>
        <begin position="313"/>
        <end position="383"/>
    </location>
</feature>
<dbReference type="InterPro" id="IPR033130">
    <property type="entry name" value="RNase_T2_His_AS_2"/>
</dbReference>
<keyword evidence="8" id="KW-0732">Signal</keyword>